<evidence type="ECO:0000256" key="3">
    <source>
        <dbReference type="ARBA" id="ARBA00022737"/>
    </source>
</evidence>
<dbReference type="Gene3D" id="2.60.40.10">
    <property type="entry name" value="Immunoglobulins"/>
    <property type="match status" value="1"/>
</dbReference>
<feature type="domain" description="Big-1" evidence="5">
    <location>
        <begin position="34"/>
        <end position="127"/>
    </location>
</feature>
<sequence>MKIKQSILICFGISLILLMMSAGTAVAILTSPDKIVLTQENDTNTVGTEHTVTATVDDADGFIVGATVTFNVTSGPHIGVNGTDTTDANGNATFTYTGTAPGTDTIKATHIDPTYGECNDTIVKTWTAVHNIDSGKNFSTIQAAIDDSGTFDGHTIVVDKGIYTENVDVNKELTIISESGNPDDTHVQANNSSVHVFNVTADRVTISGFDIKGAIAPGKAGIYLDNSSNSTLTSNTVASHNDYGIYLKNSEYNNLTSNTVGDNYVYGIYLKDSDYNNLTSNTASNNYRGIELYSSSNNTLTNNTASNNVGSFGAGIYLEHSSNYNNLTSNTATGNDDYGI</sequence>
<dbReference type="Gene3D" id="2.160.20.10">
    <property type="entry name" value="Single-stranded right-handed beta-helix, Pectin lyase-like"/>
    <property type="match status" value="1"/>
</dbReference>
<dbReference type="PROSITE" id="PS51127">
    <property type="entry name" value="BIG1"/>
    <property type="match status" value="1"/>
</dbReference>
<keyword evidence="7" id="KW-1185">Reference proteome</keyword>
<dbReference type="RefSeq" id="WP_091689691.1">
    <property type="nucleotide sequence ID" value="NZ_FOHQ01000003.1"/>
</dbReference>
<dbReference type="STRING" id="1353158.SAMN04488587_1164"/>
<gene>
    <name evidence="6" type="ORF">SAMN04488587_1164</name>
</gene>
<dbReference type="SMART" id="SM00710">
    <property type="entry name" value="PbH1"/>
    <property type="match status" value="5"/>
</dbReference>
<comment type="pathway">
    <text evidence="1">Protein modification; protein ubiquitination.</text>
</comment>
<dbReference type="InterPro" id="IPR008964">
    <property type="entry name" value="Invasin/intimin_cell_adhesion"/>
</dbReference>
<reference evidence="7" key="1">
    <citation type="submission" date="2016-10" db="EMBL/GenBank/DDBJ databases">
        <authorList>
            <person name="Varghese N."/>
            <person name="Submissions S."/>
        </authorList>
    </citation>
    <scope>NUCLEOTIDE SEQUENCE [LARGE SCALE GENOMIC DNA]</scope>
    <source>
        <strain evidence="7">SLH 33</strain>
    </source>
</reference>
<dbReference type="Proteomes" id="UP000243338">
    <property type="component" value="Unassembled WGS sequence"/>
</dbReference>
<evidence type="ECO:0000313" key="6">
    <source>
        <dbReference type="EMBL" id="SES83462.1"/>
    </source>
</evidence>
<organism evidence="6 7">
    <name type="scientific">Methanococcoides vulcani</name>
    <dbReference type="NCBI Taxonomy" id="1353158"/>
    <lineage>
        <taxon>Archaea</taxon>
        <taxon>Methanobacteriati</taxon>
        <taxon>Methanobacteriota</taxon>
        <taxon>Stenosarchaea group</taxon>
        <taxon>Methanomicrobia</taxon>
        <taxon>Methanosarcinales</taxon>
        <taxon>Methanosarcinaceae</taxon>
        <taxon>Methanococcoides</taxon>
    </lineage>
</organism>
<dbReference type="SUPFAM" id="SSF51126">
    <property type="entry name" value="Pectin lyase-like"/>
    <property type="match status" value="1"/>
</dbReference>
<dbReference type="InterPro" id="IPR022441">
    <property type="entry name" value="Para_beta_helix_rpt-2"/>
</dbReference>
<evidence type="ECO:0000256" key="4">
    <source>
        <dbReference type="ARBA" id="ARBA00022786"/>
    </source>
</evidence>
<dbReference type="InterPro" id="IPR012334">
    <property type="entry name" value="Pectin_lyas_fold"/>
</dbReference>
<dbReference type="InterPro" id="IPR011050">
    <property type="entry name" value="Pectin_lyase_fold/virulence"/>
</dbReference>
<name>A0A1H9ZRK7_9EURY</name>
<accession>A0A1H9ZRK7</accession>
<dbReference type="InterPro" id="IPR051550">
    <property type="entry name" value="SCF-Subunits/Alg-Epimerases"/>
</dbReference>
<evidence type="ECO:0000256" key="2">
    <source>
        <dbReference type="ARBA" id="ARBA00010116"/>
    </source>
</evidence>
<dbReference type="InterPro" id="IPR013783">
    <property type="entry name" value="Ig-like_fold"/>
</dbReference>
<keyword evidence="4" id="KW-0833">Ubl conjugation pathway</keyword>
<evidence type="ECO:0000256" key="1">
    <source>
        <dbReference type="ARBA" id="ARBA00004906"/>
    </source>
</evidence>
<dbReference type="Pfam" id="PF05048">
    <property type="entry name" value="NosD"/>
    <property type="match status" value="1"/>
</dbReference>
<dbReference type="AlphaFoldDB" id="A0A1H9ZRK7"/>
<dbReference type="InterPro" id="IPR006626">
    <property type="entry name" value="PbH1"/>
</dbReference>
<evidence type="ECO:0000313" key="7">
    <source>
        <dbReference type="Proteomes" id="UP000243338"/>
    </source>
</evidence>
<protein>
    <submittedName>
        <fullName evidence="6">Parallel beta-helix repeat (Two copies)</fullName>
    </submittedName>
</protein>
<proteinExistence type="inferred from homology"/>
<dbReference type="PANTHER" id="PTHR22990">
    <property type="entry name" value="F-BOX ONLY PROTEIN"/>
    <property type="match status" value="1"/>
</dbReference>
<comment type="similarity">
    <text evidence="2">Belongs to the intimin/invasin family.</text>
</comment>
<dbReference type="SUPFAM" id="SSF49373">
    <property type="entry name" value="Invasin/intimin cell-adhesion fragments"/>
    <property type="match status" value="1"/>
</dbReference>
<evidence type="ECO:0000259" key="5">
    <source>
        <dbReference type="PROSITE" id="PS51127"/>
    </source>
</evidence>
<dbReference type="PANTHER" id="PTHR22990:SF15">
    <property type="entry name" value="F-BOX ONLY PROTEIN 10"/>
    <property type="match status" value="1"/>
</dbReference>
<dbReference type="OrthoDB" id="36243at2157"/>
<dbReference type="InterPro" id="IPR007742">
    <property type="entry name" value="NosD_dom"/>
</dbReference>
<dbReference type="NCBIfam" id="TIGR03804">
    <property type="entry name" value="para_beta_helix"/>
    <property type="match status" value="2"/>
</dbReference>
<dbReference type="InterPro" id="IPR003344">
    <property type="entry name" value="Big_1_dom"/>
</dbReference>
<keyword evidence="3" id="KW-0677">Repeat</keyword>
<dbReference type="EMBL" id="FOHQ01000003">
    <property type="protein sequence ID" value="SES83462.1"/>
    <property type="molecule type" value="Genomic_DNA"/>
</dbReference>